<keyword evidence="6" id="KW-1185">Reference proteome</keyword>
<dbReference type="PANTHER" id="PTHR44942">
    <property type="entry name" value="METHYLTRANSF_11 DOMAIN-CONTAINING PROTEIN"/>
    <property type="match status" value="1"/>
</dbReference>
<protein>
    <submittedName>
        <fullName evidence="5">Class I SAM-dependent methyltransferase</fullName>
    </submittedName>
</protein>
<dbReference type="GO" id="GO:0008168">
    <property type="term" value="F:methyltransferase activity"/>
    <property type="evidence" value="ECO:0007669"/>
    <property type="project" value="UniProtKB-KW"/>
</dbReference>
<proteinExistence type="inferred from homology"/>
<comment type="caution">
    <text evidence="5">The sequence shown here is derived from an EMBL/GenBank/DDBJ whole genome shotgun (WGS) entry which is preliminary data.</text>
</comment>
<feature type="domain" description="Methyltransferase type 11" evidence="4">
    <location>
        <begin position="42"/>
        <end position="130"/>
    </location>
</feature>
<evidence type="ECO:0000256" key="2">
    <source>
        <dbReference type="ARBA" id="ARBA00022603"/>
    </source>
</evidence>
<dbReference type="Pfam" id="PF08241">
    <property type="entry name" value="Methyltransf_11"/>
    <property type="match status" value="1"/>
</dbReference>
<dbReference type="SUPFAM" id="SSF53335">
    <property type="entry name" value="S-adenosyl-L-methionine-dependent methyltransferases"/>
    <property type="match status" value="1"/>
</dbReference>
<dbReference type="CDD" id="cd02440">
    <property type="entry name" value="AdoMet_MTases"/>
    <property type="match status" value="1"/>
</dbReference>
<keyword evidence="3" id="KW-0808">Transferase</keyword>
<dbReference type="Proteomes" id="UP001198565">
    <property type="component" value="Unassembled WGS sequence"/>
</dbReference>
<comment type="similarity">
    <text evidence="1">Belongs to the methyltransferase superfamily.</text>
</comment>
<name>A0ABS7QU24_9ACTN</name>
<dbReference type="GO" id="GO:0032259">
    <property type="term" value="P:methylation"/>
    <property type="evidence" value="ECO:0007669"/>
    <property type="project" value="UniProtKB-KW"/>
</dbReference>
<evidence type="ECO:0000313" key="5">
    <source>
        <dbReference type="EMBL" id="MBY8886685.1"/>
    </source>
</evidence>
<evidence type="ECO:0000256" key="1">
    <source>
        <dbReference type="ARBA" id="ARBA00008361"/>
    </source>
</evidence>
<keyword evidence="2 5" id="KW-0489">Methyltransferase</keyword>
<dbReference type="EMBL" id="JAINVZ010000011">
    <property type="protein sequence ID" value="MBY8886685.1"/>
    <property type="molecule type" value="Genomic_DNA"/>
</dbReference>
<dbReference type="Gene3D" id="3.40.50.150">
    <property type="entry name" value="Vaccinia Virus protein VP39"/>
    <property type="match status" value="1"/>
</dbReference>
<gene>
    <name evidence="5" type="ORF">K7472_17695</name>
</gene>
<organism evidence="5 6">
    <name type="scientific">Streptantibioticus parmotrematis</name>
    <dbReference type="NCBI Taxonomy" id="2873249"/>
    <lineage>
        <taxon>Bacteria</taxon>
        <taxon>Bacillati</taxon>
        <taxon>Actinomycetota</taxon>
        <taxon>Actinomycetes</taxon>
        <taxon>Kitasatosporales</taxon>
        <taxon>Streptomycetaceae</taxon>
        <taxon>Streptantibioticus</taxon>
    </lineage>
</organism>
<reference evidence="5 6" key="1">
    <citation type="submission" date="2021-08" db="EMBL/GenBank/DDBJ databases">
        <title>Streptomyces sp. PTM05 isolated from lichen.</title>
        <authorList>
            <person name="Somphong A."/>
            <person name="Phongsopitanun W."/>
            <person name="Tanasupawat S."/>
        </authorList>
    </citation>
    <scope>NUCLEOTIDE SEQUENCE [LARGE SCALE GENOMIC DNA]</scope>
    <source>
        <strain evidence="5 6">Ptm05</strain>
    </source>
</reference>
<evidence type="ECO:0000256" key="3">
    <source>
        <dbReference type="ARBA" id="ARBA00022679"/>
    </source>
</evidence>
<evidence type="ECO:0000313" key="6">
    <source>
        <dbReference type="Proteomes" id="UP001198565"/>
    </source>
</evidence>
<sequence length="255" mass="27579">MNEHTGLATSFGAAARTYDRYRPGPPPEAVDWLLPPGCGSVLDLGAGTGLLTRVLAGRVADVVAVDPDSRMREVLAQACPGAVALEGTAEAVPLPDARVDAVLVSAAWHWMDPARALPEIARVLRPGGTLGILWTRRDRSVAWVAELDAYVAGFLGSGDRVGRTIQHMTEHLWLPEGAPFTDVESHAVRWETRVTADELVGMFTTYSGYLTQPPDRREEFAAAIRSRFRALTATDTGTLPLPMACHCWRLRAVTG</sequence>
<dbReference type="PANTHER" id="PTHR44942:SF4">
    <property type="entry name" value="METHYLTRANSFERASE TYPE 11 DOMAIN-CONTAINING PROTEIN"/>
    <property type="match status" value="1"/>
</dbReference>
<dbReference type="InterPro" id="IPR013216">
    <property type="entry name" value="Methyltransf_11"/>
</dbReference>
<accession>A0ABS7QU24</accession>
<dbReference type="InterPro" id="IPR051052">
    <property type="entry name" value="Diverse_substrate_MTase"/>
</dbReference>
<evidence type="ECO:0000259" key="4">
    <source>
        <dbReference type="Pfam" id="PF08241"/>
    </source>
</evidence>
<dbReference type="InterPro" id="IPR029063">
    <property type="entry name" value="SAM-dependent_MTases_sf"/>
</dbReference>
<dbReference type="RefSeq" id="WP_222979112.1">
    <property type="nucleotide sequence ID" value="NZ_JAINVZ010000011.1"/>
</dbReference>